<proteinExistence type="predicted"/>
<evidence type="ECO:0000259" key="7">
    <source>
        <dbReference type="Pfam" id="PF00482"/>
    </source>
</evidence>
<dbReference type="GO" id="GO:0005886">
    <property type="term" value="C:plasma membrane"/>
    <property type="evidence" value="ECO:0007669"/>
    <property type="project" value="UniProtKB-SubCell"/>
</dbReference>
<dbReference type="Pfam" id="PF00482">
    <property type="entry name" value="T2SSF"/>
    <property type="match status" value="1"/>
</dbReference>
<dbReference type="InterPro" id="IPR018076">
    <property type="entry name" value="T2SS_GspF_dom"/>
</dbReference>
<dbReference type="AlphaFoldDB" id="A0A6J7FTV0"/>
<feature type="transmembrane region" description="Helical" evidence="6">
    <location>
        <begin position="100"/>
        <end position="122"/>
    </location>
</feature>
<accession>A0A6J7FTV0</accession>
<feature type="transmembrane region" description="Helical" evidence="6">
    <location>
        <begin position="128"/>
        <end position="149"/>
    </location>
</feature>
<name>A0A6J7FTV0_9ZZZZ</name>
<keyword evidence="5 6" id="KW-0472">Membrane</keyword>
<feature type="domain" description="Type II secretion system protein GspF" evidence="7">
    <location>
        <begin position="172"/>
        <end position="295"/>
    </location>
</feature>
<reference evidence="8" key="1">
    <citation type="submission" date="2020-05" db="EMBL/GenBank/DDBJ databases">
        <authorList>
            <person name="Chiriac C."/>
            <person name="Salcher M."/>
            <person name="Ghai R."/>
            <person name="Kavagutti S V."/>
        </authorList>
    </citation>
    <scope>NUCLEOTIDE SEQUENCE</scope>
</reference>
<comment type="subcellular location">
    <subcellularLocation>
        <location evidence="1">Cell membrane</location>
        <topology evidence="1">Multi-pass membrane protein</topology>
    </subcellularLocation>
</comment>
<dbReference type="EMBL" id="CAFBMB010000052">
    <property type="protein sequence ID" value="CAB4898897.1"/>
    <property type="molecule type" value="Genomic_DNA"/>
</dbReference>
<organism evidence="8">
    <name type="scientific">freshwater metagenome</name>
    <dbReference type="NCBI Taxonomy" id="449393"/>
    <lineage>
        <taxon>unclassified sequences</taxon>
        <taxon>metagenomes</taxon>
        <taxon>ecological metagenomes</taxon>
    </lineage>
</organism>
<evidence type="ECO:0000256" key="1">
    <source>
        <dbReference type="ARBA" id="ARBA00004651"/>
    </source>
</evidence>
<feature type="transmembrane region" description="Helical" evidence="6">
    <location>
        <begin position="279"/>
        <end position="302"/>
    </location>
</feature>
<keyword evidence="2" id="KW-1003">Cell membrane</keyword>
<keyword evidence="4 6" id="KW-1133">Transmembrane helix</keyword>
<keyword evidence="3 6" id="KW-0812">Transmembrane</keyword>
<evidence type="ECO:0000256" key="2">
    <source>
        <dbReference type="ARBA" id="ARBA00022475"/>
    </source>
</evidence>
<evidence type="ECO:0000313" key="8">
    <source>
        <dbReference type="EMBL" id="CAB4898897.1"/>
    </source>
</evidence>
<dbReference type="PANTHER" id="PTHR35007:SF2">
    <property type="entry name" value="PILUS ASSEMBLE PROTEIN"/>
    <property type="match status" value="1"/>
</dbReference>
<sequence length="307" mass="31916">MTGLAAPLALGVLLGAGFWLCSSVFVAMRNHRLSDRVAPRVARVSRAAFMHAVEGAQARGGYRFLLHSTARLIPVSRDSLARRLVWVEQGVSEASFRQGVVVRCALGLGVGVGTGGLVVMLGSGVGSSAGVIAGAALICALAFATWPFYQLRRAVRSVHGDLDGEIAAVLGFLAVAVAGGETLPHAVTRVSRIGSGRLCRELARVTQEVAWGQQFGIALSAVGDRTGHAATSRALASIATALATGAPVASVLRDEVDALQATRARLVIERASRQEVGMLLPLVFMILPVTVLFAVFPGIAAVQSTFS</sequence>
<protein>
    <submittedName>
        <fullName evidence="8">Unannotated protein</fullName>
    </submittedName>
</protein>
<evidence type="ECO:0000256" key="5">
    <source>
        <dbReference type="ARBA" id="ARBA00023136"/>
    </source>
</evidence>
<evidence type="ECO:0000256" key="3">
    <source>
        <dbReference type="ARBA" id="ARBA00022692"/>
    </source>
</evidence>
<evidence type="ECO:0000256" key="6">
    <source>
        <dbReference type="SAM" id="Phobius"/>
    </source>
</evidence>
<feature type="transmembrane region" description="Helical" evidence="6">
    <location>
        <begin position="6"/>
        <end position="27"/>
    </location>
</feature>
<gene>
    <name evidence="8" type="ORF">UFOPK3516_00835</name>
</gene>
<dbReference type="PANTHER" id="PTHR35007">
    <property type="entry name" value="INTEGRAL MEMBRANE PROTEIN-RELATED"/>
    <property type="match status" value="1"/>
</dbReference>
<evidence type="ECO:0000256" key="4">
    <source>
        <dbReference type="ARBA" id="ARBA00022989"/>
    </source>
</evidence>